<dbReference type="EMBL" id="KQ086181">
    <property type="protein sequence ID" value="KLO06780.1"/>
    <property type="molecule type" value="Genomic_DNA"/>
</dbReference>
<proteinExistence type="inferred from homology"/>
<keyword evidence="4" id="KW-0418">Kinase</keyword>
<evidence type="ECO:0000256" key="4">
    <source>
        <dbReference type="ARBA" id="ARBA00022777"/>
    </source>
</evidence>
<keyword evidence="2" id="KW-0808">Transferase</keyword>
<evidence type="ECO:0000313" key="7">
    <source>
        <dbReference type="Proteomes" id="UP000053477"/>
    </source>
</evidence>
<dbReference type="InterPro" id="IPR011009">
    <property type="entry name" value="Kinase-like_dom_sf"/>
</dbReference>
<evidence type="ECO:0000256" key="1">
    <source>
        <dbReference type="ARBA" id="ARBA00010165"/>
    </source>
</evidence>
<dbReference type="Proteomes" id="UP000053477">
    <property type="component" value="Unassembled WGS sequence"/>
</dbReference>
<dbReference type="GO" id="GO:0005524">
    <property type="term" value="F:ATP binding"/>
    <property type="evidence" value="ECO:0007669"/>
    <property type="project" value="UniProtKB-KW"/>
</dbReference>
<keyword evidence="3" id="KW-0547">Nucleotide-binding</keyword>
<keyword evidence="7" id="KW-1185">Reference proteome</keyword>
<evidence type="ECO:0000256" key="5">
    <source>
        <dbReference type="ARBA" id="ARBA00022840"/>
    </source>
</evidence>
<gene>
    <name evidence="6" type="ORF">SCHPADRAFT_945806</name>
</gene>
<dbReference type="PANTHER" id="PTHR34273:SF2">
    <property type="entry name" value="METHYLTHIORIBOSE KINASE"/>
    <property type="match status" value="1"/>
</dbReference>
<reference evidence="6 7" key="1">
    <citation type="submission" date="2015-04" db="EMBL/GenBank/DDBJ databases">
        <title>Complete genome sequence of Schizopora paradoxa KUC8140, a cosmopolitan wood degrader in East Asia.</title>
        <authorList>
            <consortium name="DOE Joint Genome Institute"/>
            <person name="Min B."/>
            <person name="Park H."/>
            <person name="Jang Y."/>
            <person name="Kim J.-J."/>
            <person name="Kim K.H."/>
            <person name="Pangilinan J."/>
            <person name="Lipzen A."/>
            <person name="Riley R."/>
            <person name="Grigoriev I.V."/>
            <person name="Spatafora J.W."/>
            <person name="Choi I.-G."/>
        </authorList>
    </citation>
    <scope>NUCLEOTIDE SEQUENCE [LARGE SCALE GENOMIC DNA]</scope>
    <source>
        <strain evidence="6 7">KUC8140</strain>
    </source>
</reference>
<dbReference type="InParanoid" id="A0A0H2R4Q8"/>
<dbReference type="OrthoDB" id="25129at2759"/>
<evidence type="ECO:0000313" key="6">
    <source>
        <dbReference type="EMBL" id="KLO06780.1"/>
    </source>
</evidence>
<protein>
    <recommendedName>
        <fullName evidence="8">Aminoglycoside phosphotransferase domain-containing protein</fullName>
    </recommendedName>
</protein>
<sequence length="391" mass="43300">MSSLSLDLSKPSDVATFLADTPFACSKADVLTGGNANFVFRLHLLQPYDGCPTAVLKHSKPWSATGQLSLAIQRQETEAEVLRRVRKMIPEDALVTVPKVYLYDNQAHIIVMQDCGPTSRTLKQFLIDEPAGLHPDEAKRLGAVLAVFVSTVQDEGTKDRELMELVAKNGDMRGIIAQYYYGRLIESLVGTEDKPLPYDQSFELSPEDVTTLKEIVKDATDVVMNNSSSFTVGDSWTGNAIVDTEPDLGEGREGYVRLKHVFIVDWEVSKPGLACLDIGQFSAELHTVRSFYPGKSGYSSVDDILPAYLGTYAARKGPLSLQDVQRMSVQIGTHMAVVTPQVSTWKSKERVREFVEESIQYLLKGKKGDVNWMKSGESILKDVWRVESSPS</sequence>
<dbReference type="SUPFAM" id="SSF56112">
    <property type="entry name" value="Protein kinase-like (PK-like)"/>
    <property type="match status" value="1"/>
</dbReference>
<dbReference type="GO" id="GO:0016301">
    <property type="term" value="F:kinase activity"/>
    <property type="evidence" value="ECO:0007669"/>
    <property type="project" value="UniProtKB-KW"/>
</dbReference>
<evidence type="ECO:0000256" key="2">
    <source>
        <dbReference type="ARBA" id="ARBA00022679"/>
    </source>
</evidence>
<dbReference type="Gene3D" id="3.30.200.20">
    <property type="entry name" value="Phosphorylase Kinase, domain 1"/>
    <property type="match status" value="1"/>
</dbReference>
<evidence type="ECO:0008006" key="8">
    <source>
        <dbReference type="Google" id="ProtNLM"/>
    </source>
</evidence>
<dbReference type="PANTHER" id="PTHR34273">
    <property type="entry name" value="METHYLTHIORIBOSE KINASE"/>
    <property type="match status" value="1"/>
</dbReference>
<accession>A0A0H2R4Q8</accession>
<evidence type="ECO:0000256" key="3">
    <source>
        <dbReference type="ARBA" id="ARBA00022741"/>
    </source>
</evidence>
<keyword evidence="5" id="KW-0067">ATP-binding</keyword>
<organism evidence="6 7">
    <name type="scientific">Schizopora paradoxa</name>
    <dbReference type="NCBI Taxonomy" id="27342"/>
    <lineage>
        <taxon>Eukaryota</taxon>
        <taxon>Fungi</taxon>
        <taxon>Dikarya</taxon>
        <taxon>Basidiomycota</taxon>
        <taxon>Agaricomycotina</taxon>
        <taxon>Agaricomycetes</taxon>
        <taxon>Hymenochaetales</taxon>
        <taxon>Schizoporaceae</taxon>
        <taxon>Schizopora</taxon>
    </lineage>
</organism>
<name>A0A0H2R4Q8_9AGAM</name>
<dbReference type="AlphaFoldDB" id="A0A0H2R4Q8"/>
<dbReference type="STRING" id="27342.A0A0H2R4Q8"/>
<comment type="similarity">
    <text evidence="1">Belongs to the methylthioribose kinase family.</text>
</comment>